<name>A0A849SG64_UNCEI</name>
<evidence type="ECO:0000313" key="10">
    <source>
        <dbReference type="Proteomes" id="UP000580839"/>
    </source>
</evidence>
<feature type="transmembrane region" description="Helical" evidence="6">
    <location>
        <begin position="143"/>
        <end position="162"/>
    </location>
</feature>
<dbReference type="GO" id="GO:0003954">
    <property type="term" value="F:NADH dehydrogenase activity"/>
    <property type="evidence" value="ECO:0007669"/>
    <property type="project" value="TreeGrafter"/>
</dbReference>
<feature type="domain" description="NADH-Ubiquinone oxidoreductase (complex I) chain 5 N-terminal" evidence="8">
    <location>
        <begin position="71"/>
        <end position="121"/>
    </location>
</feature>
<dbReference type="EMBL" id="JABFRW010000144">
    <property type="protein sequence ID" value="NOT34738.1"/>
    <property type="molecule type" value="Genomic_DNA"/>
</dbReference>
<dbReference type="PRINTS" id="PR01435">
    <property type="entry name" value="NPOXDRDTASE5"/>
</dbReference>
<feature type="transmembrane region" description="Helical" evidence="6">
    <location>
        <begin position="31"/>
        <end position="52"/>
    </location>
</feature>
<dbReference type="PANTHER" id="PTHR42829">
    <property type="entry name" value="NADH-UBIQUINONE OXIDOREDUCTASE CHAIN 5"/>
    <property type="match status" value="1"/>
</dbReference>
<feature type="transmembrane region" description="Helical" evidence="6">
    <location>
        <begin position="120"/>
        <end position="137"/>
    </location>
</feature>
<evidence type="ECO:0000256" key="2">
    <source>
        <dbReference type="ARBA" id="ARBA00022692"/>
    </source>
</evidence>
<evidence type="ECO:0000256" key="5">
    <source>
        <dbReference type="RuleBase" id="RU000320"/>
    </source>
</evidence>
<dbReference type="GO" id="GO:0015990">
    <property type="term" value="P:electron transport coupled proton transport"/>
    <property type="evidence" value="ECO:0007669"/>
    <property type="project" value="TreeGrafter"/>
</dbReference>
<keyword evidence="4 6" id="KW-0472">Membrane</keyword>
<dbReference type="Pfam" id="PF00662">
    <property type="entry name" value="Proton_antipo_N"/>
    <property type="match status" value="1"/>
</dbReference>
<protein>
    <submittedName>
        <fullName evidence="9">NADH-quinone oxidoreductase subunit L</fullName>
    </submittedName>
</protein>
<dbReference type="PRINTS" id="PR01434">
    <property type="entry name" value="NADHDHGNASE5"/>
</dbReference>
<evidence type="ECO:0000256" key="6">
    <source>
        <dbReference type="SAM" id="Phobius"/>
    </source>
</evidence>
<dbReference type="GO" id="GO:0008137">
    <property type="term" value="F:NADH dehydrogenase (ubiquinone) activity"/>
    <property type="evidence" value="ECO:0007669"/>
    <property type="project" value="InterPro"/>
</dbReference>
<dbReference type="GO" id="GO:0042773">
    <property type="term" value="P:ATP synthesis coupled electron transport"/>
    <property type="evidence" value="ECO:0007669"/>
    <property type="project" value="InterPro"/>
</dbReference>
<dbReference type="AlphaFoldDB" id="A0A849SG64"/>
<dbReference type="NCBIfam" id="NF005141">
    <property type="entry name" value="PRK06590.1"/>
    <property type="match status" value="1"/>
</dbReference>
<dbReference type="InterPro" id="IPR001750">
    <property type="entry name" value="ND/Mrp_TM"/>
</dbReference>
<feature type="transmembrane region" description="Helical" evidence="6">
    <location>
        <begin position="343"/>
        <end position="360"/>
    </location>
</feature>
<feature type="transmembrane region" description="Helical" evidence="6">
    <location>
        <begin position="311"/>
        <end position="337"/>
    </location>
</feature>
<gene>
    <name evidence="9" type="primary">nuoL</name>
    <name evidence="9" type="ORF">HOP12_11285</name>
</gene>
<feature type="transmembrane region" description="Helical" evidence="6">
    <location>
        <begin position="88"/>
        <end position="108"/>
    </location>
</feature>
<feature type="transmembrane region" description="Helical" evidence="6">
    <location>
        <begin position="643"/>
        <end position="663"/>
    </location>
</feature>
<dbReference type="InterPro" id="IPR018393">
    <property type="entry name" value="NADHpl_OxRdtase_5_subgr"/>
</dbReference>
<evidence type="ECO:0000256" key="4">
    <source>
        <dbReference type="ARBA" id="ARBA00023136"/>
    </source>
</evidence>
<feature type="domain" description="NADH:quinone oxidoreductase/Mrp antiporter transmembrane" evidence="7">
    <location>
        <begin position="137"/>
        <end position="428"/>
    </location>
</feature>
<feature type="transmembrane region" description="Helical" evidence="6">
    <location>
        <begin position="251"/>
        <end position="271"/>
    </location>
</feature>
<dbReference type="NCBIfam" id="TIGR01974">
    <property type="entry name" value="NDH_I_L"/>
    <property type="match status" value="1"/>
</dbReference>
<feature type="transmembrane region" description="Helical" evidence="6">
    <location>
        <begin position="415"/>
        <end position="440"/>
    </location>
</feature>
<keyword evidence="3 6" id="KW-1133">Transmembrane helix</keyword>
<dbReference type="InterPro" id="IPR001516">
    <property type="entry name" value="Proton_antipo_N"/>
</dbReference>
<evidence type="ECO:0000259" key="8">
    <source>
        <dbReference type="Pfam" id="PF00662"/>
    </source>
</evidence>
<feature type="transmembrane region" description="Helical" evidence="6">
    <location>
        <begin position="207"/>
        <end position="230"/>
    </location>
</feature>
<dbReference type="GO" id="GO:0016020">
    <property type="term" value="C:membrane"/>
    <property type="evidence" value="ECO:0007669"/>
    <property type="project" value="UniProtKB-SubCell"/>
</dbReference>
<evidence type="ECO:0000259" key="7">
    <source>
        <dbReference type="Pfam" id="PF00361"/>
    </source>
</evidence>
<feature type="transmembrane region" description="Helical" evidence="6">
    <location>
        <begin position="183"/>
        <end position="201"/>
    </location>
</feature>
<feature type="transmembrane region" description="Helical" evidence="6">
    <location>
        <begin position="381"/>
        <end position="400"/>
    </location>
</feature>
<feature type="transmembrane region" description="Helical" evidence="6">
    <location>
        <begin position="283"/>
        <end position="304"/>
    </location>
</feature>
<dbReference type="PANTHER" id="PTHR42829:SF2">
    <property type="entry name" value="NADH-UBIQUINONE OXIDOREDUCTASE CHAIN 5"/>
    <property type="match status" value="1"/>
</dbReference>
<reference evidence="9 10" key="1">
    <citation type="submission" date="2020-04" db="EMBL/GenBank/DDBJ databases">
        <title>Metagenomic profiling of ammonia- and methane-oxidizing microorganisms in a Dutch drinking water treatment plant.</title>
        <authorList>
            <person name="Poghosyan L."/>
            <person name="Leucker S."/>
        </authorList>
    </citation>
    <scope>NUCLEOTIDE SEQUENCE [LARGE SCALE GENOMIC DNA]</scope>
    <source>
        <strain evidence="9">S-RSF-IL-03</strain>
    </source>
</reference>
<evidence type="ECO:0000256" key="1">
    <source>
        <dbReference type="ARBA" id="ARBA00004127"/>
    </source>
</evidence>
<dbReference type="InterPro" id="IPR003945">
    <property type="entry name" value="NU5C-like"/>
</dbReference>
<sequence>MSLPLLWIIPALPLAAVLLSLLIGDRLGKRGTTLLACGAVGAAFAFAVRAVLQLAALPPAERVLNELAYTWMRVGDFHVDVAFMLDPLSSVMVLVVTGVGFLIHVYATGYMAHDHSFRRFFMYLNLFMFAMLTLVLADNFLLMFVGWEGVGLCSYLLIGFWYDRPAAAQAGKKAFIVNRIGDFGVILGMLFVFTHTGSLQYEQVFKAAPLVFALGSTIITTATLLLFLGATGKSAQLPLYTWLPDAMEGPTPVSALIHAATMVTAGVYLVARSHVLFELAPATLEVVAVIGAATALFAATIGLVQNDIKRVLAYSTVSQLGYMFFACGVGAFGAGIFHVMTHAFFKALLFMGAGSVIHALHNEQDLRKMGGLASKLPWTHGVMLVATIAIAGIPPFAGFFSKDEILHHAFASGHYGVWLAGLVGAALTAFYMFRLYILTFRGKSRLSHEAEHHLHESPPSMIAPLVVLAALSVVGGWIGLPMQQGGHALERWLAPSLETHASAAHDMAGMTHGAAGASHDMAGMAHSAAGATHHEVSRGTEWLLIVLSVGVALFGIALAFRMYLQSPGLGTTVRQRLGGIHRMLLEKYWVDELYDATVVRPTMAISNLFWKLVDSKLVDGLVNGVAFTVESTSAVLRLFQTGFVGTYALFTALGVAALILHFLRG</sequence>
<accession>A0A849SG64</accession>
<proteinExistence type="predicted"/>
<feature type="transmembrane region" description="Helical" evidence="6">
    <location>
        <begin position="542"/>
        <end position="564"/>
    </location>
</feature>
<comment type="subcellular location">
    <subcellularLocation>
        <location evidence="1">Endomembrane system</location>
        <topology evidence="1">Multi-pass membrane protein</topology>
    </subcellularLocation>
    <subcellularLocation>
        <location evidence="5">Membrane</location>
        <topology evidence="5">Multi-pass membrane protein</topology>
    </subcellularLocation>
</comment>
<dbReference type="Gene3D" id="1.20.5.2700">
    <property type="match status" value="1"/>
</dbReference>
<keyword evidence="2 5" id="KW-0812">Transmembrane</keyword>
<comment type="caution">
    <text evidence="9">The sequence shown here is derived from an EMBL/GenBank/DDBJ whole genome shotgun (WGS) entry which is preliminary data.</text>
</comment>
<evidence type="ECO:0000256" key="3">
    <source>
        <dbReference type="ARBA" id="ARBA00022989"/>
    </source>
</evidence>
<organism evidence="9 10">
    <name type="scientific">Eiseniibacteriota bacterium</name>
    <dbReference type="NCBI Taxonomy" id="2212470"/>
    <lineage>
        <taxon>Bacteria</taxon>
        <taxon>Candidatus Eiseniibacteriota</taxon>
    </lineage>
</organism>
<evidence type="ECO:0000313" key="9">
    <source>
        <dbReference type="EMBL" id="NOT34738.1"/>
    </source>
</evidence>
<dbReference type="Proteomes" id="UP000580839">
    <property type="component" value="Unassembled WGS sequence"/>
</dbReference>
<feature type="transmembrane region" description="Helical" evidence="6">
    <location>
        <begin position="6"/>
        <end position="24"/>
    </location>
</feature>
<dbReference type="Pfam" id="PF00361">
    <property type="entry name" value="Proton_antipo_M"/>
    <property type="match status" value="1"/>
</dbReference>
<dbReference type="GO" id="GO:0012505">
    <property type="term" value="C:endomembrane system"/>
    <property type="evidence" value="ECO:0007669"/>
    <property type="project" value="UniProtKB-SubCell"/>
</dbReference>